<reference evidence="1" key="1">
    <citation type="submission" date="2014-11" db="EMBL/GenBank/DDBJ databases">
        <authorList>
            <person name="Amaro Gonzalez C."/>
        </authorList>
    </citation>
    <scope>NUCLEOTIDE SEQUENCE</scope>
</reference>
<dbReference type="AlphaFoldDB" id="A0A0E9R595"/>
<sequence>MLFHRRNVSVCLLSAGHQYFQKLPQQLVMLHL</sequence>
<evidence type="ECO:0000313" key="1">
    <source>
        <dbReference type="EMBL" id="JAH24269.1"/>
    </source>
</evidence>
<dbReference type="EMBL" id="GBXM01064823">
    <property type="protein sequence ID" value="JAH43754.1"/>
    <property type="molecule type" value="Transcribed_RNA"/>
</dbReference>
<protein>
    <submittedName>
        <fullName evidence="1">Uncharacterized protein</fullName>
    </submittedName>
</protein>
<accession>A0A0E9R595</accession>
<organism evidence="1">
    <name type="scientific">Anguilla anguilla</name>
    <name type="common">European freshwater eel</name>
    <name type="synonym">Muraena anguilla</name>
    <dbReference type="NCBI Taxonomy" id="7936"/>
    <lineage>
        <taxon>Eukaryota</taxon>
        <taxon>Metazoa</taxon>
        <taxon>Chordata</taxon>
        <taxon>Craniata</taxon>
        <taxon>Vertebrata</taxon>
        <taxon>Euteleostomi</taxon>
        <taxon>Actinopterygii</taxon>
        <taxon>Neopterygii</taxon>
        <taxon>Teleostei</taxon>
        <taxon>Anguilliformes</taxon>
        <taxon>Anguillidae</taxon>
        <taxon>Anguilla</taxon>
    </lineage>
</organism>
<name>A0A0E9R595_ANGAN</name>
<proteinExistence type="predicted"/>
<dbReference type="EMBL" id="GBXM01084308">
    <property type="protein sequence ID" value="JAH24269.1"/>
    <property type="molecule type" value="Transcribed_RNA"/>
</dbReference>
<reference evidence="1" key="2">
    <citation type="journal article" date="2015" name="Fish Shellfish Immunol.">
        <title>Early steps in the European eel (Anguilla anguilla)-Vibrio vulnificus interaction in the gills: Role of the RtxA13 toxin.</title>
        <authorList>
            <person name="Callol A."/>
            <person name="Pajuelo D."/>
            <person name="Ebbesson L."/>
            <person name="Teles M."/>
            <person name="MacKenzie S."/>
            <person name="Amaro C."/>
        </authorList>
    </citation>
    <scope>NUCLEOTIDE SEQUENCE</scope>
</reference>